<name>A0ABU6RQW2_9FABA</name>
<protein>
    <submittedName>
        <fullName evidence="3">Uncharacterized protein</fullName>
    </submittedName>
</protein>
<feature type="coiled-coil region" evidence="1">
    <location>
        <begin position="96"/>
        <end position="134"/>
    </location>
</feature>
<evidence type="ECO:0000256" key="2">
    <source>
        <dbReference type="SAM" id="MobiDB-lite"/>
    </source>
</evidence>
<sequence>MDIPDQATILPAHGGDTEPPNKKTKTTATEVDIDPEQPQLDIPVQASTIPEPEAEEEPQPQPEPIMYVGPQPQAESNIEGGPEPVIYFGPKPAELLDGYEAECERAEKIFEKKMEEAEAEIKACEEAEAHFKTKRTTGEGIGDDEIDLAIRRATEGVLPEGQEMEKQEREAAPTLNKIGEHAPGLLMVTSVATGAVEYDPSKAFDLGFTQPQPQEESAELYDLDDFPDETGNPITPMFPPRVNEITQDLKNGCVAWALTKKNDNKYNMLFEFNGEWHLEVPRSQFKTMRPGKEIDSAIITAYSLVLNDEPIPRFQNDVYILPPRALSKVMNHFKENYIDLSTNKVHSVDPFESDEHLNMVNSNKLITHRYGNLINQLLVRAGYQSLLTKVTKTKPEQRS</sequence>
<keyword evidence="1" id="KW-0175">Coiled coil</keyword>
<dbReference type="EMBL" id="JASCZI010031235">
    <property type="protein sequence ID" value="MED6126299.1"/>
    <property type="molecule type" value="Genomic_DNA"/>
</dbReference>
<evidence type="ECO:0000313" key="4">
    <source>
        <dbReference type="Proteomes" id="UP001341840"/>
    </source>
</evidence>
<evidence type="ECO:0000313" key="3">
    <source>
        <dbReference type="EMBL" id="MED6126299.1"/>
    </source>
</evidence>
<organism evidence="3 4">
    <name type="scientific">Stylosanthes scabra</name>
    <dbReference type="NCBI Taxonomy" id="79078"/>
    <lineage>
        <taxon>Eukaryota</taxon>
        <taxon>Viridiplantae</taxon>
        <taxon>Streptophyta</taxon>
        <taxon>Embryophyta</taxon>
        <taxon>Tracheophyta</taxon>
        <taxon>Spermatophyta</taxon>
        <taxon>Magnoliopsida</taxon>
        <taxon>eudicotyledons</taxon>
        <taxon>Gunneridae</taxon>
        <taxon>Pentapetalae</taxon>
        <taxon>rosids</taxon>
        <taxon>fabids</taxon>
        <taxon>Fabales</taxon>
        <taxon>Fabaceae</taxon>
        <taxon>Papilionoideae</taxon>
        <taxon>50 kb inversion clade</taxon>
        <taxon>dalbergioids sensu lato</taxon>
        <taxon>Dalbergieae</taxon>
        <taxon>Pterocarpus clade</taxon>
        <taxon>Stylosanthes</taxon>
    </lineage>
</organism>
<accession>A0ABU6RQW2</accession>
<feature type="region of interest" description="Disordered" evidence="2">
    <location>
        <begin position="1"/>
        <end position="82"/>
    </location>
</feature>
<dbReference type="Proteomes" id="UP001341840">
    <property type="component" value="Unassembled WGS sequence"/>
</dbReference>
<proteinExistence type="predicted"/>
<gene>
    <name evidence="3" type="ORF">PIB30_077083</name>
</gene>
<evidence type="ECO:0000256" key="1">
    <source>
        <dbReference type="SAM" id="Coils"/>
    </source>
</evidence>
<reference evidence="3 4" key="1">
    <citation type="journal article" date="2023" name="Plants (Basel)">
        <title>Bridging the Gap: Combining Genomics and Transcriptomics Approaches to Understand Stylosanthes scabra, an Orphan Legume from the Brazilian Caatinga.</title>
        <authorList>
            <person name="Ferreira-Neto J.R.C."/>
            <person name="da Silva M.D."/>
            <person name="Binneck E."/>
            <person name="de Melo N.F."/>
            <person name="da Silva R.H."/>
            <person name="de Melo A.L.T.M."/>
            <person name="Pandolfi V."/>
            <person name="Bustamante F.O."/>
            <person name="Brasileiro-Vidal A.C."/>
            <person name="Benko-Iseppon A.M."/>
        </authorList>
    </citation>
    <scope>NUCLEOTIDE SEQUENCE [LARGE SCALE GENOMIC DNA]</scope>
    <source>
        <tissue evidence="3">Leaves</tissue>
    </source>
</reference>
<comment type="caution">
    <text evidence="3">The sequence shown here is derived from an EMBL/GenBank/DDBJ whole genome shotgun (WGS) entry which is preliminary data.</text>
</comment>
<keyword evidence="4" id="KW-1185">Reference proteome</keyword>